<evidence type="ECO:0000313" key="8">
    <source>
        <dbReference type="Proteomes" id="UP001320876"/>
    </source>
</evidence>
<evidence type="ECO:0000256" key="3">
    <source>
        <dbReference type="ARBA" id="ARBA00022777"/>
    </source>
</evidence>
<dbReference type="InterPro" id="IPR000719">
    <property type="entry name" value="Prot_kinase_dom"/>
</dbReference>
<evidence type="ECO:0000313" key="7">
    <source>
        <dbReference type="EMBL" id="MCW1921993.1"/>
    </source>
</evidence>
<dbReference type="Proteomes" id="UP001320876">
    <property type="component" value="Unassembled WGS sequence"/>
</dbReference>
<dbReference type="Pfam" id="PF00069">
    <property type="entry name" value="Pkinase"/>
    <property type="match status" value="1"/>
</dbReference>
<evidence type="ECO:0000256" key="1">
    <source>
        <dbReference type="ARBA" id="ARBA00022679"/>
    </source>
</evidence>
<gene>
    <name evidence="7" type="ORF">OKA05_05480</name>
</gene>
<dbReference type="InterPro" id="IPR008271">
    <property type="entry name" value="Ser/Thr_kinase_AS"/>
</dbReference>
<feature type="compositionally biased region" description="Polar residues" evidence="5">
    <location>
        <begin position="349"/>
        <end position="367"/>
    </location>
</feature>
<dbReference type="PROSITE" id="PS50011">
    <property type="entry name" value="PROTEIN_KINASE_DOM"/>
    <property type="match status" value="1"/>
</dbReference>
<dbReference type="PANTHER" id="PTHR43289">
    <property type="entry name" value="MITOGEN-ACTIVATED PROTEIN KINASE KINASE KINASE 20-RELATED"/>
    <property type="match status" value="1"/>
</dbReference>
<accession>A0ABT3GFE1</accession>
<feature type="compositionally biased region" description="Polar residues" evidence="5">
    <location>
        <begin position="400"/>
        <end position="413"/>
    </location>
</feature>
<keyword evidence="8" id="KW-1185">Reference proteome</keyword>
<dbReference type="EMBL" id="JAPDDT010000002">
    <property type="protein sequence ID" value="MCW1921993.1"/>
    <property type="molecule type" value="Genomic_DNA"/>
</dbReference>
<name>A0ABT3GFE1_9BACT</name>
<dbReference type="RefSeq" id="WP_264486103.1">
    <property type="nucleotide sequence ID" value="NZ_JAPDDT010000002.1"/>
</dbReference>
<evidence type="ECO:0000256" key="5">
    <source>
        <dbReference type="SAM" id="MobiDB-lite"/>
    </source>
</evidence>
<dbReference type="InterPro" id="IPR011009">
    <property type="entry name" value="Kinase-like_dom_sf"/>
</dbReference>
<feature type="region of interest" description="Disordered" evidence="5">
    <location>
        <begin position="340"/>
        <end position="425"/>
    </location>
</feature>
<dbReference type="CDD" id="cd14014">
    <property type="entry name" value="STKc_PknB_like"/>
    <property type="match status" value="1"/>
</dbReference>
<protein>
    <submittedName>
        <fullName evidence="7">Protein kinase</fullName>
    </submittedName>
</protein>
<evidence type="ECO:0000256" key="2">
    <source>
        <dbReference type="ARBA" id="ARBA00022741"/>
    </source>
</evidence>
<dbReference type="Gene3D" id="1.10.510.10">
    <property type="entry name" value="Transferase(Phosphotransferase) domain 1"/>
    <property type="match status" value="1"/>
</dbReference>
<evidence type="ECO:0000259" key="6">
    <source>
        <dbReference type="PROSITE" id="PS50011"/>
    </source>
</evidence>
<comment type="caution">
    <text evidence="7">The sequence shown here is derived from an EMBL/GenBank/DDBJ whole genome shotgun (WGS) entry which is preliminary data.</text>
</comment>
<dbReference type="Gene3D" id="3.30.200.20">
    <property type="entry name" value="Phosphorylase Kinase, domain 1"/>
    <property type="match status" value="1"/>
</dbReference>
<evidence type="ECO:0000256" key="4">
    <source>
        <dbReference type="ARBA" id="ARBA00022840"/>
    </source>
</evidence>
<sequence>MNAESFDPPSLEILERLLPAYDLIAFIAQGGMGAVYKARQRSLDRDVAIKILPRELGADPEFRRSFETEAKAMARLNHPNLIGVYDFGDADGMPYIVMEYVPGKSLFHSAHNLPVEARQAVTIVKAICDGLAHAHENGVIHRDIKPANILLTPKAEPKVGDFGLARPAGAGSTGLLMGTPGYSAPEIIREPDHADHRSDIFALGVVLYELLIGRCPPYDLPPPPPSTIVSCDPALDIICAIAMHPAASMRYANAEAMSAALDQWLRGGTRVPPPRATGGIVSHAPVRPPRPIAEAAPVMVKSRGNSNLVAQAGVLAVLIVISAVAWKKLQGMQKDKAAQEAAYKDSKANPASTADPSAKPKSSSGNSKPAPIPHDASPAKRDPATPDDSGATAEPEVADSGNSHSGPNNTSAIVTGEEETHPTEFPDEAVELPPAIVELETKAKSLLEALEKDRAKELATNAKTFASDLDGWVRTLGKGDQITWRPHAERLKRLAVDDRVPTRVDSDSGINLSERMAKVAEFASRKQKSIDETFESKATKIRDAYVSRIAEAAGKAKQAGDSKVGAALDEKVAQAADLDTWLSSVGVAKATPTPAVESLIVGEWASKTSNTVVTFAGDGTCKNSRGDKGQWIKELLNAEKVRYVISWGSGFVDELSPQEEGTILAGQNNRGDAVRLVRKPEEQAE</sequence>
<dbReference type="SMART" id="SM00220">
    <property type="entry name" value="S_TKc"/>
    <property type="match status" value="1"/>
</dbReference>
<dbReference type="PROSITE" id="PS00108">
    <property type="entry name" value="PROTEIN_KINASE_ST"/>
    <property type="match status" value="1"/>
</dbReference>
<feature type="domain" description="Protein kinase" evidence="6">
    <location>
        <begin position="21"/>
        <end position="286"/>
    </location>
</feature>
<dbReference type="GO" id="GO:0016301">
    <property type="term" value="F:kinase activity"/>
    <property type="evidence" value="ECO:0007669"/>
    <property type="project" value="UniProtKB-KW"/>
</dbReference>
<dbReference type="PANTHER" id="PTHR43289:SF6">
    <property type="entry name" value="SERINE_THREONINE-PROTEIN KINASE NEKL-3"/>
    <property type="match status" value="1"/>
</dbReference>
<proteinExistence type="predicted"/>
<dbReference type="SUPFAM" id="SSF56112">
    <property type="entry name" value="Protein kinase-like (PK-like)"/>
    <property type="match status" value="1"/>
</dbReference>
<keyword evidence="3 7" id="KW-0418">Kinase</keyword>
<keyword evidence="2" id="KW-0547">Nucleotide-binding</keyword>
<reference evidence="7 8" key="1">
    <citation type="submission" date="2022-10" db="EMBL/GenBank/DDBJ databases">
        <title>Luteolibacter arcticus strain CCTCC AB 2014275, whole genome shotgun sequencing project.</title>
        <authorList>
            <person name="Zhao G."/>
            <person name="Shen L."/>
        </authorList>
    </citation>
    <scope>NUCLEOTIDE SEQUENCE [LARGE SCALE GENOMIC DNA]</scope>
    <source>
        <strain evidence="7 8">CCTCC AB 2014275</strain>
    </source>
</reference>
<organism evidence="7 8">
    <name type="scientific">Luteolibacter arcticus</name>
    <dbReference type="NCBI Taxonomy" id="1581411"/>
    <lineage>
        <taxon>Bacteria</taxon>
        <taxon>Pseudomonadati</taxon>
        <taxon>Verrucomicrobiota</taxon>
        <taxon>Verrucomicrobiia</taxon>
        <taxon>Verrucomicrobiales</taxon>
        <taxon>Verrucomicrobiaceae</taxon>
        <taxon>Luteolibacter</taxon>
    </lineage>
</organism>
<keyword evidence="4" id="KW-0067">ATP-binding</keyword>
<keyword evidence="1" id="KW-0808">Transferase</keyword>